<evidence type="ECO:0000313" key="4">
    <source>
        <dbReference type="Proteomes" id="UP000263012"/>
    </source>
</evidence>
<feature type="transmembrane region" description="Helical" evidence="2">
    <location>
        <begin position="62"/>
        <end position="84"/>
    </location>
</feature>
<protein>
    <submittedName>
        <fullName evidence="3">NADH-quinone oxidoreductase subunit J2</fullName>
    </submittedName>
</protein>
<dbReference type="EMBL" id="CP025066">
    <property type="protein sequence ID" value="AUX09773.1"/>
    <property type="molecule type" value="Genomic_DNA"/>
</dbReference>
<accession>A0A343TL01</accession>
<feature type="compositionally biased region" description="Low complexity" evidence="1">
    <location>
        <begin position="105"/>
        <end position="118"/>
    </location>
</feature>
<dbReference type="GeneID" id="37878499"/>
<keyword evidence="2" id="KW-1133">Transmembrane helix</keyword>
<gene>
    <name evidence="3" type="primary">nuoJ2</name>
    <name evidence="3" type="ORF">AArcSl_2148</name>
</gene>
<dbReference type="AlphaFoldDB" id="A0A343TL01"/>
<evidence type="ECO:0000256" key="1">
    <source>
        <dbReference type="SAM" id="MobiDB-lite"/>
    </source>
</evidence>
<dbReference type="KEGG" id="hdf:AArcSl_2148"/>
<keyword evidence="2" id="KW-0812">Transmembrane</keyword>
<sequence>MTGRNRLLPGLAAVALFVVMAIVFVTAPFGPAAGFPEGESIVMNLGYALFDLELGEIPAEGFLAAFLIIAVLLDVAIDSAIFLAKREEGGRFETGFGGSDDDSDAAPAGGSAAAADGGASDGGDR</sequence>
<dbReference type="OrthoDB" id="214784at2157"/>
<evidence type="ECO:0000256" key="2">
    <source>
        <dbReference type="SAM" id="Phobius"/>
    </source>
</evidence>
<keyword evidence="4" id="KW-1185">Reference proteome</keyword>
<proteinExistence type="predicted"/>
<name>A0A343TL01_9EURY</name>
<evidence type="ECO:0000313" key="3">
    <source>
        <dbReference type="EMBL" id="AUX09773.1"/>
    </source>
</evidence>
<dbReference type="Proteomes" id="UP000263012">
    <property type="component" value="Chromosome"/>
</dbReference>
<reference evidence="4" key="1">
    <citation type="submission" date="2017-11" db="EMBL/GenBank/DDBJ databases">
        <title>Phenotypic and genomic properties of facultatively anaerobic sulfur-reducing natronoarchaea from hypersaline soda lakes.</title>
        <authorList>
            <person name="Sorokin D.Y."/>
            <person name="Kublanov I.V."/>
            <person name="Roman P."/>
            <person name="Sinninghe Damste J.S."/>
            <person name="Golyshin P.N."/>
            <person name="Rojo D."/>
            <person name="Ciordia S."/>
            <person name="Mena M.D.C."/>
            <person name="Ferrer M."/>
            <person name="Messina E."/>
            <person name="Smedile F."/>
            <person name="La Spada G."/>
            <person name="La Cono V."/>
            <person name="Yakimov M.M."/>
        </authorList>
    </citation>
    <scope>NUCLEOTIDE SEQUENCE [LARGE SCALE GENOMIC DNA]</scope>
    <source>
        <strain evidence="4">AArc-Sl</strain>
    </source>
</reference>
<organism evidence="3 4">
    <name type="scientific">Halalkaliarchaeum desulfuricum</name>
    <dbReference type="NCBI Taxonomy" id="2055893"/>
    <lineage>
        <taxon>Archaea</taxon>
        <taxon>Methanobacteriati</taxon>
        <taxon>Methanobacteriota</taxon>
        <taxon>Stenosarchaea group</taxon>
        <taxon>Halobacteria</taxon>
        <taxon>Halobacteriales</taxon>
        <taxon>Haloferacaceae</taxon>
        <taxon>Halalkaliarchaeum</taxon>
    </lineage>
</organism>
<feature type="region of interest" description="Disordered" evidence="1">
    <location>
        <begin position="91"/>
        <end position="125"/>
    </location>
</feature>
<feature type="transmembrane region" description="Helical" evidence="2">
    <location>
        <begin position="7"/>
        <end position="29"/>
    </location>
</feature>
<keyword evidence="2" id="KW-0472">Membrane</keyword>
<dbReference type="RefSeq" id="WP_119818909.1">
    <property type="nucleotide sequence ID" value="NZ_CP025066.1"/>
</dbReference>